<proteinExistence type="predicted"/>
<organism evidence="1 2">
    <name type="scientific">Rotaria socialis</name>
    <dbReference type="NCBI Taxonomy" id="392032"/>
    <lineage>
        <taxon>Eukaryota</taxon>
        <taxon>Metazoa</taxon>
        <taxon>Spiralia</taxon>
        <taxon>Gnathifera</taxon>
        <taxon>Rotifera</taxon>
        <taxon>Eurotatoria</taxon>
        <taxon>Bdelloidea</taxon>
        <taxon>Philodinida</taxon>
        <taxon>Philodinidae</taxon>
        <taxon>Rotaria</taxon>
    </lineage>
</organism>
<sequence length="124" mass="14626">MAQSTSLQLVWLDANIHRDINREFWTKIREIYPEAMKFDDQDECLRFLGSGVDDPRRFILIVSGIIAEKLVPDIQRCENILSIYVYCANIFKHEGWSRQYEKVTVLTSAEEVLRGIKSDQKRFR</sequence>
<protein>
    <submittedName>
        <fullName evidence="1">Uncharacterized protein</fullName>
    </submittedName>
</protein>
<name>A0A818DPP1_9BILA</name>
<evidence type="ECO:0000313" key="2">
    <source>
        <dbReference type="Proteomes" id="UP000663825"/>
    </source>
</evidence>
<dbReference type="OrthoDB" id="9973996at2759"/>
<accession>A0A818DPP1</accession>
<dbReference type="EMBL" id="CAJNXB010005744">
    <property type="protein sequence ID" value="CAF3444875.1"/>
    <property type="molecule type" value="Genomic_DNA"/>
</dbReference>
<reference evidence="1" key="1">
    <citation type="submission" date="2021-02" db="EMBL/GenBank/DDBJ databases">
        <authorList>
            <person name="Nowell W R."/>
        </authorList>
    </citation>
    <scope>NUCLEOTIDE SEQUENCE</scope>
</reference>
<dbReference type="AlphaFoldDB" id="A0A818DPP1"/>
<gene>
    <name evidence="1" type="ORF">TIS948_LOCUS31491</name>
</gene>
<comment type="caution">
    <text evidence="1">The sequence shown here is derived from an EMBL/GenBank/DDBJ whole genome shotgun (WGS) entry which is preliminary data.</text>
</comment>
<dbReference type="Proteomes" id="UP000663825">
    <property type="component" value="Unassembled WGS sequence"/>
</dbReference>
<evidence type="ECO:0000313" key="1">
    <source>
        <dbReference type="EMBL" id="CAF3444875.1"/>
    </source>
</evidence>